<name>A0A2H4U912_SPISA</name>
<dbReference type="PROSITE" id="PS00667">
    <property type="entry name" value="COMPLEX1_ND1_1"/>
    <property type="match status" value="1"/>
</dbReference>
<dbReference type="InterPro" id="IPR001694">
    <property type="entry name" value="NADH_UbQ_OxRdtase_su1/FPO"/>
</dbReference>
<keyword evidence="8" id="KW-0830">Ubiquinone</keyword>
<feature type="transmembrane region" description="Helical" evidence="9">
    <location>
        <begin position="238"/>
        <end position="260"/>
    </location>
</feature>
<dbReference type="PROSITE" id="PS00668">
    <property type="entry name" value="COMPLEX1_ND1_2"/>
    <property type="match status" value="1"/>
</dbReference>
<evidence type="ECO:0000256" key="4">
    <source>
        <dbReference type="ARBA" id="ARBA00022692"/>
    </source>
</evidence>
<gene>
    <name evidence="10" type="primary">NAD1</name>
</gene>
<keyword evidence="8 10" id="KW-0496">Mitochondrion</keyword>
<evidence type="ECO:0000256" key="9">
    <source>
        <dbReference type="SAM" id="Phobius"/>
    </source>
</evidence>
<feature type="transmembrane region" description="Helical" evidence="9">
    <location>
        <begin position="160"/>
        <end position="180"/>
    </location>
</feature>
<dbReference type="GO" id="GO:0008137">
    <property type="term" value="F:NADH dehydrogenase (ubiquinone) activity"/>
    <property type="evidence" value="ECO:0007669"/>
    <property type="project" value="UniProtKB-EC"/>
</dbReference>
<dbReference type="GO" id="GO:0005743">
    <property type="term" value="C:mitochondrial inner membrane"/>
    <property type="evidence" value="ECO:0007669"/>
    <property type="project" value="UniProtKB-SubCell"/>
</dbReference>
<keyword evidence="6 9" id="KW-0472">Membrane</keyword>
<feature type="transmembrane region" description="Helical" evidence="9">
    <location>
        <begin position="272"/>
        <end position="295"/>
    </location>
</feature>
<dbReference type="Pfam" id="PF00146">
    <property type="entry name" value="NADHdh"/>
    <property type="match status" value="1"/>
</dbReference>
<feature type="transmembrane region" description="Helical" evidence="9">
    <location>
        <begin position="126"/>
        <end position="148"/>
    </location>
</feature>
<feature type="transmembrane region" description="Helical" evidence="9">
    <location>
        <begin position="60"/>
        <end position="80"/>
    </location>
</feature>
<evidence type="ECO:0000256" key="2">
    <source>
        <dbReference type="ARBA" id="ARBA00010535"/>
    </source>
</evidence>
<comment type="subcellular location">
    <subcellularLocation>
        <location evidence="1">Membrane</location>
        <topology evidence="1">Multi-pass membrane protein</topology>
    </subcellularLocation>
    <subcellularLocation>
        <location evidence="7">Mitochondrion inner membrane</location>
        <topology evidence="7">Multi-pass membrane protein</topology>
    </subcellularLocation>
</comment>
<sequence length="296" mass="32742">MFIMMGAVAYFIVVERKGLGMMQLRHGPNKVGFKGLVQPLADGVKLFKKEYCFPHPLTKVTYAVGPIMCFTSAYGLYLVFPVSFSSVHFELGMLFFLCVSSFSVYGVIVTGWLCNSRYAFLGAMRAVAQTISYEVFMSTALFGILLLVGSYDLTLIRLNVFFTGSLGFVSLGLWVIAVLAETNRAPFDFVEGESELVAGYMTEVSGGGFALLALAEYSNMMFVSMLTGVIFFNLGMGATFFGDLVFAGWTVFFSYAFVWVRATMPRYRYDLLMNLCWTLLLPVSLSMFALILAIAG</sequence>
<evidence type="ECO:0000313" key="10">
    <source>
        <dbReference type="EMBL" id="ATZ68905.1"/>
    </source>
</evidence>
<dbReference type="InterPro" id="IPR018086">
    <property type="entry name" value="NADH_UbQ_OxRdtase_su1_CS"/>
</dbReference>
<keyword evidence="4 7" id="KW-0812">Transmembrane</keyword>
<evidence type="ECO:0000256" key="5">
    <source>
        <dbReference type="ARBA" id="ARBA00022989"/>
    </source>
</evidence>
<reference evidence="10" key="1">
    <citation type="submission" date="2017-11" db="EMBL/GenBank/DDBJ databases">
        <title>Complete mitochondrial genome of the Pseudocardium sachalinense.</title>
        <authorList>
            <person name="Li J."/>
            <person name="Zhang Y."/>
            <person name="Li S."/>
            <person name="Sun M."/>
            <person name="Xiao J."/>
            <person name="Xu G."/>
        </authorList>
    </citation>
    <scope>NUCLEOTIDE SEQUENCE</scope>
</reference>
<organism evidence="10">
    <name type="scientific">Spisula sachalinensis</name>
    <name type="common">Sakhalin surf-clam</name>
    <name type="synonym">Pseudocardium sachalinense</name>
    <dbReference type="NCBI Taxonomy" id="81899"/>
    <lineage>
        <taxon>Eukaryota</taxon>
        <taxon>Metazoa</taxon>
        <taxon>Spiralia</taxon>
        <taxon>Lophotrochozoa</taxon>
        <taxon>Mollusca</taxon>
        <taxon>Bivalvia</taxon>
        <taxon>Autobranchia</taxon>
        <taxon>Heteroconchia</taxon>
        <taxon>Euheterodonta</taxon>
        <taxon>Imparidentia</taxon>
        <taxon>Neoheterodontei</taxon>
        <taxon>Venerida</taxon>
        <taxon>Mactroidea</taxon>
        <taxon>Mactridae</taxon>
        <taxon>Pseudocardium</taxon>
    </lineage>
</organism>
<dbReference type="HAMAP" id="MF_01350">
    <property type="entry name" value="NDH1_NuoH"/>
    <property type="match status" value="1"/>
</dbReference>
<accession>A0A2H4U912</accession>
<evidence type="ECO:0000256" key="7">
    <source>
        <dbReference type="RuleBase" id="RU000471"/>
    </source>
</evidence>
<dbReference type="PANTHER" id="PTHR11432">
    <property type="entry name" value="NADH DEHYDROGENASE SUBUNIT 1"/>
    <property type="match status" value="1"/>
</dbReference>
<dbReference type="AlphaFoldDB" id="A0A2H4U912"/>
<comment type="similarity">
    <text evidence="2 7">Belongs to the complex I subunit 1 family.</text>
</comment>
<feature type="transmembrane region" description="Helical" evidence="9">
    <location>
        <begin position="92"/>
        <end position="114"/>
    </location>
</feature>
<evidence type="ECO:0000256" key="3">
    <source>
        <dbReference type="ARBA" id="ARBA00021009"/>
    </source>
</evidence>
<protein>
    <recommendedName>
        <fullName evidence="3 8">NADH-ubiquinone oxidoreductase chain 1</fullName>
        <ecNumber evidence="8">7.1.1.2</ecNumber>
    </recommendedName>
</protein>
<dbReference type="EC" id="7.1.1.2" evidence="8"/>
<comment type="catalytic activity">
    <reaction evidence="8">
        <text>a ubiquinone + NADH + 5 H(+)(in) = a ubiquinol + NAD(+) + 4 H(+)(out)</text>
        <dbReference type="Rhea" id="RHEA:29091"/>
        <dbReference type="Rhea" id="RHEA-COMP:9565"/>
        <dbReference type="Rhea" id="RHEA-COMP:9566"/>
        <dbReference type="ChEBI" id="CHEBI:15378"/>
        <dbReference type="ChEBI" id="CHEBI:16389"/>
        <dbReference type="ChEBI" id="CHEBI:17976"/>
        <dbReference type="ChEBI" id="CHEBI:57540"/>
        <dbReference type="ChEBI" id="CHEBI:57945"/>
        <dbReference type="EC" id="7.1.1.2"/>
    </reaction>
</comment>
<evidence type="ECO:0000256" key="1">
    <source>
        <dbReference type="ARBA" id="ARBA00004141"/>
    </source>
</evidence>
<dbReference type="PANTHER" id="PTHR11432:SF3">
    <property type="entry name" value="NADH-UBIQUINONE OXIDOREDUCTASE CHAIN 1"/>
    <property type="match status" value="1"/>
</dbReference>
<keyword evidence="5 9" id="KW-1133">Transmembrane helix</keyword>
<keyword evidence="7" id="KW-0520">NAD</keyword>
<dbReference type="GO" id="GO:0009060">
    <property type="term" value="P:aerobic respiration"/>
    <property type="evidence" value="ECO:0007669"/>
    <property type="project" value="TreeGrafter"/>
</dbReference>
<feature type="transmembrane region" description="Helical" evidence="9">
    <location>
        <begin position="209"/>
        <end position="232"/>
    </location>
</feature>
<evidence type="ECO:0000256" key="8">
    <source>
        <dbReference type="RuleBase" id="RU000473"/>
    </source>
</evidence>
<geneLocation type="mitochondrion" evidence="10"/>
<dbReference type="EMBL" id="MG431821">
    <property type="protein sequence ID" value="ATZ68905.1"/>
    <property type="molecule type" value="Genomic_DNA"/>
</dbReference>
<dbReference type="GO" id="GO:0003954">
    <property type="term" value="F:NADH dehydrogenase activity"/>
    <property type="evidence" value="ECO:0007669"/>
    <property type="project" value="TreeGrafter"/>
</dbReference>
<evidence type="ECO:0000256" key="6">
    <source>
        <dbReference type="ARBA" id="ARBA00023136"/>
    </source>
</evidence>
<proteinExistence type="inferred from homology"/>